<protein>
    <submittedName>
        <fullName evidence="2">Uncharacterized protein</fullName>
    </submittedName>
</protein>
<reference evidence="2" key="2">
    <citation type="submission" date="2020-09" db="EMBL/GenBank/DDBJ databases">
        <authorList>
            <person name="Sun Q."/>
            <person name="Ohkuma M."/>
        </authorList>
    </citation>
    <scope>NUCLEOTIDE SEQUENCE</scope>
    <source>
        <strain evidence="2">JCM 4956</strain>
    </source>
</reference>
<organism evidence="2 3">
    <name type="scientific">Streptomyces fructofermentans</name>
    <dbReference type="NCBI Taxonomy" id="152141"/>
    <lineage>
        <taxon>Bacteria</taxon>
        <taxon>Bacillati</taxon>
        <taxon>Actinomycetota</taxon>
        <taxon>Actinomycetes</taxon>
        <taxon>Kitasatosporales</taxon>
        <taxon>Streptomycetaceae</taxon>
        <taxon>Streptomyces</taxon>
    </lineage>
</organism>
<evidence type="ECO:0000256" key="1">
    <source>
        <dbReference type="SAM" id="MobiDB-lite"/>
    </source>
</evidence>
<dbReference type="Proteomes" id="UP000645555">
    <property type="component" value="Unassembled WGS sequence"/>
</dbReference>
<keyword evidence="3" id="KW-1185">Reference proteome</keyword>
<feature type="region of interest" description="Disordered" evidence="1">
    <location>
        <begin position="62"/>
        <end position="87"/>
    </location>
</feature>
<evidence type="ECO:0000313" key="2">
    <source>
        <dbReference type="EMBL" id="GGX95310.1"/>
    </source>
</evidence>
<comment type="caution">
    <text evidence="2">The sequence shown here is derived from an EMBL/GenBank/DDBJ whole genome shotgun (WGS) entry which is preliminary data.</text>
</comment>
<accession>A0A918NTZ0</accession>
<name>A0A918NTZ0_9ACTN</name>
<evidence type="ECO:0000313" key="3">
    <source>
        <dbReference type="Proteomes" id="UP000645555"/>
    </source>
</evidence>
<dbReference type="EMBL" id="BMWD01000043">
    <property type="protein sequence ID" value="GGX95310.1"/>
    <property type="molecule type" value="Genomic_DNA"/>
</dbReference>
<proteinExistence type="predicted"/>
<gene>
    <name evidence="2" type="ORF">GCM10010515_72440</name>
</gene>
<dbReference type="AlphaFoldDB" id="A0A918NTZ0"/>
<sequence>MPGPARRIYPVGSVAVRQAAAVERRASTVYVPGRLPAVQAVRAAVPSAVARFAHRTLARTSFTSTGPLGAGGRAAAHPAADPRPTDH</sequence>
<reference evidence="2" key="1">
    <citation type="journal article" date="2014" name="Int. J. Syst. Evol. Microbiol.">
        <title>Complete genome sequence of Corynebacterium casei LMG S-19264T (=DSM 44701T), isolated from a smear-ripened cheese.</title>
        <authorList>
            <consortium name="US DOE Joint Genome Institute (JGI-PGF)"/>
            <person name="Walter F."/>
            <person name="Albersmeier A."/>
            <person name="Kalinowski J."/>
            <person name="Ruckert C."/>
        </authorList>
    </citation>
    <scope>NUCLEOTIDE SEQUENCE</scope>
    <source>
        <strain evidence="2">JCM 4956</strain>
    </source>
</reference>